<dbReference type="PANTHER" id="PTHR43289">
    <property type="entry name" value="MITOGEN-ACTIVATED PROTEIN KINASE KINASE KINASE 20-RELATED"/>
    <property type="match status" value="1"/>
</dbReference>
<gene>
    <name evidence="9" type="ORF">E1263_00755</name>
</gene>
<evidence type="ECO:0000256" key="1">
    <source>
        <dbReference type="ARBA" id="ARBA00012513"/>
    </source>
</evidence>
<proteinExistence type="predicted"/>
<accession>A0A4R4ZVT0</accession>
<comment type="caution">
    <text evidence="9">The sequence shown here is derived from an EMBL/GenBank/DDBJ whole genome shotgun (WGS) entry which is preliminary data.</text>
</comment>
<evidence type="ECO:0000256" key="7">
    <source>
        <dbReference type="SAM" id="MobiDB-lite"/>
    </source>
</evidence>
<evidence type="ECO:0000313" key="10">
    <source>
        <dbReference type="Proteomes" id="UP000295124"/>
    </source>
</evidence>
<dbReference type="Proteomes" id="UP000295124">
    <property type="component" value="Unassembled WGS sequence"/>
</dbReference>
<evidence type="ECO:0000313" key="9">
    <source>
        <dbReference type="EMBL" id="TDD63301.1"/>
    </source>
</evidence>
<organism evidence="9 10">
    <name type="scientific">Kribbella antibiotica</name>
    <dbReference type="NCBI Taxonomy" id="190195"/>
    <lineage>
        <taxon>Bacteria</taxon>
        <taxon>Bacillati</taxon>
        <taxon>Actinomycetota</taxon>
        <taxon>Actinomycetes</taxon>
        <taxon>Propionibacteriales</taxon>
        <taxon>Kribbellaceae</taxon>
        <taxon>Kribbella</taxon>
    </lineage>
</organism>
<evidence type="ECO:0000256" key="4">
    <source>
        <dbReference type="ARBA" id="ARBA00022741"/>
    </source>
</evidence>
<evidence type="ECO:0000256" key="2">
    <source>
        <dbReference type="ARBA" id="ARBA00022527"/>
    </source>
</evidence>
<dbReference type="FunFam" id="1.10.510.10:FF:000021">
    <property type="entry name" value="Serine/threonine protein kinase"/>
    <property type="match status" value="1"/>
</dbReference>
<dbReference type="GO" id="GO:0005524">
    <property type="term" value="F:ATP binding"/>
    <property type="evidence" value="ECO:0007669"/>
    <property type="project" value="UniProtKB-KW"/>
</dbReference>
<dbReference type="SMART" id="SM00220">
    <property type="entry name" value="S_TKc"/>
    <property type="match status" value="1"/>
</dbReference>
<dbReference type="PANTHER" id="PTHR43289:SF6">
    <property type="entry name" value="SERINE_THREONINE-PROTEIN KINASE NEKL-3"/>
    <property type="match status" value="1"/>
</dbReference>
<dbReference type="Pfam" id="PF00069">
    <property type="entry name" value="Pkinase"/>
    <property type="match status" value="1"/>
</dbReference>
<feature type="compositionally biased region" description="Low complexity" evidence="7">
    <location>
        <begin position="310"/>
        <end position="337"/>
    </location>
</feature>
<evidence type="ECO:0000256" key="3">
    <source>
        <dbReference type="ARBA" id="ARBA00022679"/>
    </source>
</evidence>
<dbReference type="SUPFAM" id="SSF56112">
    <property type="entry name" value="Protein kinase-like (PK-like)"/>
    <property type="match status" value="1"/>
</dbReference>
<keyword evidence="6" id="KW-0067">ATP-binding</keyword>
<dbReference type="EC" id="2.7.11.1" evidence="1"/>
<keyword evidence="5 9" id="KW-0418">Kinase</keyword>
<dbReference type="EMBL" id="SMKX01000002">
    <property type="protein sequence ID" value="TDD63301.1"/>
    <property type="molecule type" value="Genomic_DNA"/>
</dbReference>
<keyword evidence="4" id="KW-0547">Nucleotide-binding</keyword>
<reference evidence="9 10" key="1">
    <citation type="submission" date="2019-03" db="EMBL/GenBank/DDBJ databases">
        <title>Draft genome sequences of novel Actinobacteria.</title>
        <authorList>
            <person name="Sahin N."/>
            <person name="Ay H."/>
            <person name="Saygin H."/>
        </authorList>
    </citation>
    <scope>NUCLEOTIDE SEQUENCE [LARGE SCALE GENOMIC DNA]</scope>
    <source>
        <strain evidence="9 10">JCM 13523</strain>
    </source>
</reference>
<dbReference type="InterPro" id="IPR008271">
    <property type="entry name" value="Ser/Thr_kinase_AS"/>
</dbReference>
<protein>
    <recommendedName>
        <fullName evidence="1">non-specific serine/threonine protein kinase</fullName>
        <ecNumber evidence="1">2.7.11.1</ecNumber>
    </recommendedName>
</protein>
<keyword evidence="2 9" id="KW-0723">Serine/threonine-protein kinase</keyword>
<dbReference type="PROSITE" id="PS00108">
    <property type="entry name" value="PROTEIN_KINASE_ST"/>
    <property type="match status" value="1"/>
</dbReference>
<keyword evidence="10" id="KW-1185">Reference proteome</keyword>
<dbReference type="GO" id="GO:0004674">
    <property type="term" value="F:protein serine/threonine kinase activity"/>
    <property type="evidence" value="ECO:0007669"/>
    <property type="project" value="UniProtKB-KW"/>
</dbReference>
<dbReference type="CDD" id="cd14014">
    <property type="entry name" value="STKc_PknB_like"/>
    <property type="match status" value="1"/>
</dbReference>
<name>A0A4R4ZVT0_9ACTN</name>
<evidence type="ECO:0000256" key="5">
    <source>
        <dbReference type="ARBA" id="ARBA00022777"/>
    </source>
</evidence>
<feature type="domain" description="Protein kinase" evidence="8">
    <location>
        <begin position="1"/>
        <end position="250"/>
    </location>
</feature>
<dbReference type="Gene3D" id="1.10.510.10">
    <property type="entry name" value="Transferase(Phosphotransferase) domain 1"/>
    <property type="match status" value="1"/>
</dbReference>
<evidence type="ECO:0000259" key="8">
    <source>
        <dbReference type="PROSITE" id="PS50011"/>
    </source>
</evidence>
<dbReference type="PROSITE" id="PS50011">
    <property type="entry name" value="PROTEIN_KINASE_DOM"/>
    <property type="match status" value="1"/>
</dbReference>
<dbReference type="OrthoDB" id="9762169at2"/>
<dbReference type="AlphaFoldDB" id="A0A4R4ZVT0"/>
<evidence type="ECO:0000256" key="6">
    <source>
        <dbReference type="ARBA" id="ARBA00022840"/>
    </source>
</evidence>
<keyword evidence="3" id="KW-0808">Transferase</keyword>
<dbReference type="Gene3D" id="3.30.200.20">
    <property type="entry name" value="Phosphorylase Kinase, domain 1"/>
    <property type="match status" value="1"/>
</dbReference>
<dbReference type="InterPro" id="IPR000719">
    <property type="entry name" value="Prot_kinase_dom"/>
</dbReference>
<dbReference type="InterPro" id="IPR011009">
    <property type="entry name" value="Kinase-like_dom_sf"/>
</dbReference>
<sequence length="372" mass="39669">MGDVYRAVDVVLQREVALKLVRPVADTLMATERFQREARAIAQIRDPNVVSAYDFGSDGPDSYLAMELVTGCTVGEELREYGPFTADRALHVVRQAAAGLAAAHEQGVVHRDVKPGNLLLAEDGTVKVADFGIVRFLDEETTTMTSSAQIVGTSHFLAPERALGKPAGPASDIYALGCVLYQLVTGRTPFTADEPAAIMFQHVEREPVAPSELRPELAGECEELILWMLAKDPAKRPTALQIAGGARPSNDTTTTELPPVRRPDRRRVLAGASAGLVLAASAVVGVAVYNEAEQKPATDSLLPGKPSVEPTATAVAVRTTTRPPVTRSTKPTTVRTTGPKLTKSTKSAKPVKSSKPDKTKKPKKPKPSSGKP</sequence>
<feature type="region of interest" description="Disordered" evidence="7">
    <location>
        <begin position="294"/>
        <end position="372"/>
    </location>
</feature>